<evidence type="ECO:0000313" key="1">
    <source>
        <dbReference type="EMBL" id="UYP20917.1"/>
    </source>
</evidence>
<accession>A0ACD4DLM0</accession>
<organism evidence="1 2">
    <name type="scientific">Rhodococcus sacchari</name>
    <dbReference type="NCBI Taxonomy" id="2962047"/>
    <lineage>
        <taxon>Bacteria</taxon>
        <taxon>Bacillati</taxon>
        <taxon>Actinomycetota</taxon>
        <taxon>Actinomycetes</taxon>
        <taxon>Mycobacteriales</taxon>
        <taxon>Nocardiaceae</taxon>
        <taxon>Rhodococcus</taxon>
    </lineage>
</organism>
<gene>
    <name evidence="1" type="ORF">OED52_03805</name>
</gene>
<protein>
    <submittedName>
        <fullName evidence="1">Glutaminyl-peptide cyclotransferase</fullName>
    </submittedName>
</protein>
<dbReference type="EMBL" id="CP107551">
    <property type="protein sequence ID" value="UYP20917.1"/>
    <property type="molecule type" value="Genomic_DNA"/>
</dbReference>
<dbReference type="Proteomes" id="UP001156484">
    <property type="component" value="Chromosome"/>
</dbReference>
<name>A0ACD4DLM0_9NOCA</name>
<proteinExistence type="predicted"/>
<reference evidence="1" key="1">
    <citation type="submission" date="2022-10" db="EMBL/GenBank/DDBJ databases">
        <title>Rhodococcus ferula Z13 complete genome.</title>
        <authorList>
            <person name="Long X."/>
            <person name="Zang M."/>
        </authorList>
    </citation>
    <scope>NUCLEOTIDE SEQUENCE</scope>
    <source>
        <strain evidence="1">Z13</strain>
    </source>
</reference>
<keyword evidence="2" id="KW-1185">Reference proteome</keyword>
<sequence>MSLSGCGEDVVVDPGPPARELGVEIVATHPHDPEAFTQGFEIDGGELVEGTGRVGRSWVAARPVDLDGGQVTLAEYERVRVPVEGDLFGEGITVVGDELWQLTWKDEVALVRDRDTLAEIRRVGYDGQGWGLCALPDRLVMSDGSAELTFRDPVGFDEIGRVTVDREGRKVPNLNELECAEDGSVYANVWQTDEIVRIDPETGHVEAHIDASPLREALPDDAGVDVLNGIAQVPGTDRFLVTGKYWPTVFEVRFVP</sequence>
<evidence type="ECO:0000313" key="2">
    <source>
        <dbReference type="Proteomes" id="UP001156484"/>
    </source>
</evidence>